<dbReference type="InterPro" id="IPR057326">
    <property type="entry name" value="KR_dom"/>
</dbReference>
<gene>
    <name evidence="5" type="ORF">D0Z08_26805</name>
</gene>
<comment type="caution">
    <text evidence="5">The sequence shown here is derived from an EMBL/GenBank/DDBJ whole genome shotgun (WGS) entry which is preliminary data.</text>
</comment>
<dbReference type="InterPro" id="IPR051687">
    <property type="entry name" value="Peroxisomal_Beta-Oxidation"/>
</dbReference>
<dbReference type="NCBIfam" id="NF005861">
    <property type="entry name" value="PRK07791.1"/>
    <property type="match status" value="1"/>
</dbReference>
<protein>
    <submittedName>
        <fullName evidence="5">SDR family NAD(P)-dependent oxidoreductase</fullName>
    </submittedName>
</protein>
<comment type="similarity">
    <text evidence="1 3">Belongs to the short-chain dehydrogenases/reductases (SDR) family.</text>
</comment>
<dbReference type="PRINTS" id="PR00080">
    <property type="entry name" value="SDRFAMILY"/>
</dbReference>
<keyword evidence="2" id="KW-0560">Oxidoreductase</keyword>
<evidence type="ECO:0000313" key="5">
    <source>
        <dbReference type="EMBL" id="RHW24002.1"/>
    </source>
</evidence>
<dbReference type="PRINTS" id="PR00081">
    <property type="entry name" value="GDHRDH"/>
</dbReference>
<evidence type="ECO:0000259" key="4">
    <source>
        <dbReference type="SMART" id="SM00822"/>
    </source>
</evidence>
<dbReference type="SUPFAM" id="SSF51735">
    <property type="entry name" value="NAD(P)-binding Rossmann-fold domains"/>
    <property type="match status" value="1"/>
</dbReference>
<sequence>MGLHDGRVVIVTGAGGGIGREHALEFARQGASVVVNDVGPVDDVLAEIKELGGQAVGNGDDVSDWDGAGRLVQTALDTFGELHVLVNNAGILRDKMFVNMDVGMWDDVVRVHLRGTFCPTRHAVDHWRAQHKAGTPVPHPRIINTSSPSGLYGNVGQTNYGAAKSALAGLTVILADELARLGITVNAIAPSALTQMTEGLDDYVAKMAEIKERTGFDAGSPANIAPIVVWLASAEAQEVTGRVFNVKGGVIGVAETWVAGPSAEKLDRWDPVELGAVVPALVAKARPNSDGSGTPRSRP</sequence>
<evidence type="ECO:0000256" key="2">
    <source>
        <dbReference type="ARBA" id="ARBA00023002"/>
    </source>
</evidence>
<dbReference type="PANTHER" id="PTHR45024:SF2">
    <property type="entry name" value="SCP2 DOMAIN-CONTAINING PROTEIN"/>
    <property type="match status" value="1"/>
</dbReference>
<evidence type="ECO:0000256" key="3">
    <source>
        <dbReference type="RuleBase" id="RU000363"/>
    </source>
</evidence>
<dbReference type="SMART" id="SM00822">
    <property type="entry name" value="PKS_KR"/>
    <property type="match status" value="1"/>
</dbReference>
<name>A0A417XU74_9ACTN</name>
<dbReference type="FunFam" id="3.40.50.720:FF:000446">
    <property type="entry name" value="Short chain dehydrogenase"/>
    <property type="match status" value="1"/>
</dbReference>
<organism evidence="5 6">
    <name type="scientific">Nocardioides immobilis</name>
    <dbReference type="NCBI Taxonomy" id="2049295"/>
    <lineage>
        <taxon>Bacteria</taxon>
        <taxon>Bacillati</taxon>
        <taxon>Actinomycetota</taxon>
        <taxon>Actinomycetes</taxon>
        <taxon>Propionibacteriales</taxon>
        <taxon>Nocardioidaceae</taxon>
        <taxon>Nocardioides</taxon>
    </lineage>
</organism>
<evidence type="ECO:0000313" key="6">
    <source>
        <dbReference type="Proteomes" id="UP000283644"/>
    </source>
</evidence>
<dbReference type="GO" id="GO:0016491">
    <property type="term" value="F:oxidoreductase activity"/>
    <property type="evidence" value="ECO:0007669"/>
    <property type="project" value="UniProtKB-KW"/>
</dbReference>
<evidence type="ECO:0000256" key="1">
    <source>
        <dbReference type="ARBA" id="ARBA00006484"/>
    </source>
</evidence>
<dbReference type="RefSeq" id="WP_118928354.1">
    <property type="nucleotide sequence ID" value="NZ_QXGH01000037.1"/>
</dbReference>
<dbReference type="InterPro" id="IPR002347">
    <property type="entry name" value="SDR_fam"/>
</dbReference>
<dbReference type="PANTHER" id="PTHR45024">
    <property type="entry name" value="DEHYDROGENASES, SHORT CHAIN"/>
    <property type="match status" value="1"/>
</dbReference>
<dbReference type="EMBL" id="QXGH01000037">
    <property type="protein sequence ID" value="RHW24002.1"/>
    <property type="molecule type" value="Genomic_DNA"/>
</dbReference>
<dbReference type="OrthoDB" id="9808187at2"/>
<dbReference type="Gene3D" id="3.40.50.720">
    <property type="entry name" value="NAD(P)-binding Rossmann-like Domain"/>
    <property type="match status" value="1"/>
</dbReference>
<dbReference type="AlphaFoldDB" id="A0A417XU74"/>
<reference evidence="5 6" key="1">
    <citation type="submission" date="2018-09" db="EMBL/GenBank/DDBJ databases">
        <title>Genome sequencing of Nocardioides immobilis CCTCC AB 2017083 for comparison to Nocardioides silvaticus.</title>
        <authorList>
            <person name="Li C."/>
            <person name="Wang G."/>
        </authorList>
    </citation>
    <scope>NUCLEOTIDE SEQUENCE [LARGE SCALE GENOMIC DNA]</scope>
    <source>
        <strain evidence="5 6">CCTCC AB 2017083</strain>
    </source>
</reference>
<dbReference type="Proteomes" id="UP000283644">
    <property type="component" value="Unassembled WGS sequence"/>
</dbReference>
<dbReference type="InterPro" id="IPR020904">
    <property type="entry name" value="Sc_DH/Rdtase_CS"/>
</dbReference>
<dbReference type="Pfam" id="PF00106">
    <property type="entry name" value="adh_short"/>
    <property type="match status" value="1"/>
</dbReference>
<feature type="domain" description="Ketoreductase" evidence="4">
    <location>
        <begin position="7"/>
        <end position="191"/>
    </location>
</feature>
<dbReference type="PROSITE" id="PS00061">
    <property type="entry name" value="ADH_SHORT"/>
    <property type="match status" value="1"/>
</dbReference>
<keyword evidence="6" id="KW-1185">Reference proteome</keyword>
<dbReference type="InterPro" id="IPR036291">
    <property type="entry name" value="NAD(P)-bd_dom_sf"/>
</dbReference>
<accession>A0A417XU74</accession>
<proteinExistence type="inferred from homology"/>